<sequence>MSIVVTEKEEDIINKLEHPELIQDASSSPPPPPPKYIAFMAGMFSGIAKNAVGHPMDVLKCRLQTAPQGQFKGVFDCFWKTLKFEGPFGFYKGFTPPLFGWVFMDSIMLGSLHTYRQLVKEYIYPEEKKLPLLGHMIAGLGSGLTVSFVAAPIEQFKVRLQVQYDNKSKIYTGPIDVAKKIYKQAGIRGIYNGLASTMIFRTNFIWWWGSYELITQYFEKNTKLSAPAINFWAGGLSATVFWIFAYPSDVVKQNIMLDNPIKSQKKFPHWIDAVKYIYNEKGLKGFGKGFIPAIIRSFPANAAALLAFEWVMRLSK</sequence>
<dbReference type="GO" id="GO:1990575">
    <property type="term" value="P:mitochondrial L-ornithine transmembrane transport"/>
    <property type="evidence" value="ECO:0007669"/>
    <property type="project" value="TreeGrafter"/>
</dbReference>
<dbReference type="PROSITE" id="PS50920">
    <property type="entry name" value="SOLCAR"/>
    <property type="match status" value="3"/>
</dbReference>
<evidence type="ECO:0000256" key="11">
    <source>
        <dbReference type="PROSITE-ProRule" id="PRU00282"/>
    </source>
</evidence>
<dbReference type="Pfam" id="PF00153">
    <property type="entry name" value="Mito_carr"/>
    <property type="match status" value="3"/>
</dbReference>
<keyword evidence="6 11" id="KW-0812">Transmembrane</keyword>
<dbReference type="InterPro" id="IPR018108">
    <property type="entry name" value="MCP_transmembrane"/>
</dbReference>
<feature type="repeat" description="Solcar" evidence="11">
    <location>
        <begin position="130"/>
        <end position="217"/>
    </location>
</feature>
<keyword evidence="9" id="KW-0496">Mitochondrion</keyword>
<organism evidence="14 15">
    <name type="scientific">Candida tropicalis (strain ATCC MYA-3404 / T1)</name>
    <name type="common">Yeast</name>
    <dbReference type="NCBI Taxonomy" id="294747"/>
    <lineage>
        <taxon>Eukaryota</taxon>
        <taxon>Fungi</taxon>
        <taxon>Dikarya</taxon>
        <taxon>Ascomycota</taxon>
        <taxon>Saccharomycotina</taxon>
        <taxon>Pichiomycetes</taxon>
        <taxon>Debaryomycetaceae</taxon>
        <taxon>Candida/Lodderomyces clade</taxon>
        <taxon>Candida</taxon>
    </lineage>
</organism>
<dbReference type="InterPro" id="IPR023395">
    <property type="entry name" value="MCP_dom_sf"/>
</dbReference>
<comment type="function">
    <text evidence="1">Mitochondrial transporter that mediates uptake of thiamine pyrophosphate (ThPP) into mitochondria.</text>
</comment>
<evidence type="ECO:0000256" key="2">
    <source>
        <dbReference type="ARBA" id="ARBA00004225"/>
    </source>
</evidence>
<evidence type="ECO:0000256" key="8">
    <source>
        <dbReference type="ARBA" id="ARBA00022989"/>
    </source>
</evidence>
<keyword evidence="5 12" id="KW-0813">Transport</keyword>
<evidence type="ECO:0000256" key="3">
    <source>
        <dbReference type="ARBA" id="ARBA00006375"/>
    </source>
</evidence>
<dbReference type="GO" id="GO:0031966">
    <property type="term" value="C:mitochondrial membrane"/>
    <property type="evidence" value="ECO:0007669"/>
    <property type="project" value="UniProtKB-SubCell"/>
</dbReference>
<evidence type="ECO:0000313" key="15">
    <source>
        <dbReference type="Proteomes" id="UP000002037"/>
    </source>
</evidence>
<dbReference type="GeneID" id="8302043"/>
<evidence type="ECO:0000256" key="4">
    <source>
        <dbReference type="ARBA" id="ARBA00021935"/>
    </source>
</evidence>
<accession>C5M244</accession>
<keyword evidence="7" id="KW-0677">Repeat</keyword>
<reference evidence="14 15" key="1">
    <citation type="journal article" date="2009" name="Nature">
        <title>Evolution of pathogenicity and sexual reproduction in eight Candida genomes.</title>
        <authorList>
            <person name="Butler G."/>
            <person name="Rasmussen M.D."/>
            <person name="Lin M.F."/>
            <person name="Santos M.A."/>
            <person name="Sakthikumar S."/>
            <person name="Munro C.A."/>
            <person name="Rheinbay E."/>
            <person name="Grabherr M."/>
            <person name="Forche A."/>
            <person name="Reedy J.L."/>
            <person name="Agrafioti I."/>
            <person name="Arnaud M.B."/>
            <person name="Bates S."/>
            <person name="Brown A.J."/>
            <person name="Brunke S."/>
            <person name="Costanzo M.C."/>
            <person name="Fitzpatrick D.A."/>
            <person name="de Groot P.W."/>
            <person name="Harris D."/>
            <person name="Hoyer L.L."/>
            <person name="Hube B."/>
            <person name="Klis F.M."/>
            <person name="Kodira C."/>
            <person name="Lennard N."/>
            <person name="Logue M.E."/>
            <person name="Martin R."/>
            <person name="Neiman A.M."/>
            <person name="Nikolaou E."/>
            <person name="Quail M.A."/>
            <person name="Quinn J."/>
            <person name="Santos M.C."/>
            <person name="Schmitzberger F.F."/>
            <person name="Sherlock G."/>
            <person name="Shah P."/>
            <person name="Silverstein K.A."/>
            <person name="Skrzypek M.S."/>
            <person name="Soll D."/>
            <person name="Staggs R."/>
            <person name="Stansfield I."/>
            <person name="Stumpf M.P."/>
            <person name="Sudbery P.E."/>
            <person name="Srikantha T."/>
            <person name="Zeng Q."/>
            <person name="Berman J."/>
            <person name="Berriman M."/>
            <person name="Heitman J."/>
            <person name="Gow N.A."/>
            <person name="Lorenz M.C."/>
            <person name="Birren B.W."/>
            <person name="Kellis M."/>
            <person name="Cuomo C.A."/>
        </authorList>
    </citation>
    <scope>NUCLEOTIDE SEQUENCE [LARGE SCALE GENOMIC DNA]</scope>
    <source>
        <strain evidence="15">ATCC MYA-3404 / T1</strain>
    </source>
</reference>
<feature type="repeat" description="Solcar" evidence="11">
    <location>
        <begin position="33"/>
        <end position="118"/>
    </location>
</feature>
<dbReference type="KEGG" id="ctp:CTRG_00133"/>
<dbReference type="HOGENOM" id="CLU_015166_16_4_1"/>
<evidence type="ECO:0000256" key="6">
    <source>
        <dbReference type="ARBA" id="ARBA00022692"/>
    </source>
</evidence>
<proteinExistence type="inferred from homology"/>
<dbReference type="PANTHER" id="PTHR45624">
    <property type="entry name" value="MITOCHONDRIAL BASIC AMINO ACIDS TRANSPORTER-RELATED"/>
    <property type="match status" value="1"/>
</dbReference>
<keyword evidence="8 13" id="KW-1133">Transmembrane helix</keyword>
<dbReference type="Gene3D" id="1.50.40.10">
    <property type="entry name" value="Mitochondrial carrier domain"/>
    <property type="match status" value="2"/>
</dbReference>
<evidence type="ECO:0000313" key="14">
    <source>
        <dbReference type="EMBL" id="EER35394.1"/>
    </source>
</evidence>
<dbReference type="InterPro" id="IPR050567">
    <property type="entry name" value="Mitochondrial_Carrier"/>
</dbReference>
<dbReference type="GO" id="GO:0000064">
    <property type="term" value="F:L-ornithine transmembrane transporter activity"/>
    <property type="evidence" value="ECO:0007669"/>
    <property type="project" value="TreeGrafter"/>
</dbReference>
<evidence type="ECO:0000256" key="10">
    <source>
        <dbReference type="ARBA" id="ARBA00023136"/>
    </source>
</evidence>
<keyword evidence="10 11" id="KW-0472">Membrane</keyword>
<name>C5M244_CANTT</name>
<evidence type="ECO:0000256" key="13">
    <source>
        <dbReference type="SAM" id="Phobius"/>
    </source>
</evidence>
<feature type="transmembrane region" description="Helical" evidence="13">
    <location>
        <begin position="90"/>
        <end position="112"/>
    </location>
</feature>
<dbReference type="SUPFAM" id="SSF103506">
    <property type="entry name" value="Mitochondrial carrier"/>
    <property type="match status" value="1"/>
</dbReference>
<dbReference type="Proteomes" id="UP000002037">
    <property type="component" value="Unassembled WGS sequence"/>
</dbReference>
<evidence type="ECO:0000256" key="1">
    <source>
        <dbReference type="ARBA" id="ARBA00002238"/>
    </source>
</evidence>
<protein>
    <recommendedName>
        <fullName evidence="4">Mitochondrial thiamine pyrophosphate carrier 1</fullName>
    </recommendedName>
</protein>
<dbReference type="OrthoDB" id="193856at2759"/>
<feature type="transmembrane region" description="Helical" evidence="13">
    <location>
        <begin position="229"/>
        <end position="246"/>
    </location>
</feature>
<keyword evidence="15" id="KW-1185">Reference proteome</keyword>
<dbReference type="EMBL" id="GG692395">
    <property type="protein sequence ID" value="EER35394.1"/>
    <property type="molecule type" value="Genomic_DNA"/>
</dbReference>
<feature type="transmembrane region" description="Helical" evidence="13">
    <location>
        <begin position="189"/>
        <end position="209"/>
    </location>
</feature>
<evidence type="ECO:0000256" key="9">
    <source>
        <dbReference type="ARBA" id="ARBA00023128"/>
    </source>
</evidence>
<evidence type="ECO:0000256" key="12">
    <source>
        <dbReference type="RuleBase" id="RU000488"/>
    </source>
</evidence>
<evidence type="ECO:0000256" key="7">
    <source>
        <dbReference type="ARBA" id="ARBA00022737"/>
    </source>
</evidence>
<comment type="subcellular location">
    <subcellularLocation>
        <location evidence="2">Mitochondrion membrane</location>
        <topology evidence="2">Multi-pass membrane protein</topology>
    </subcellularLocation>
</comment>
<comment type="similarity">
    <text evidence="3 12">Belongs to the mitochondrial carrier (TC 2.A.29) family.</text>
</comment>
<feature type="repeat" description="Solcar" evidence="11">
    <location>
        <begin position="225"/>
        <end position="314"/>
    </location>
</feature>
<dbReference type="AlphaFoldDB" id="C5M244"/>
<dbReference type="eggNOG" id="KOG0762">
    <property type="taxonomic scope" value="Eukaryota"/>
</dbReference>
<dbReference type="RefSeq" id="XP_002545352.1">
    <property type="nucleotide sequence ID" value="XM_002545306.1"/>
</dbReference>
<dbReference type="VEuPathDB" id="FungiDB:CTRG_00133"/>
<feature type="transmembrane region" description="Helical" evidence="13">
    <location>
        <begin position="132"/>
        <end position="151"/>
    </location>
</feature>
<evidence type="ECO:0000256" key="5">
    <source>
        <dbReference type="ARBA" id="ARBA00022448"/>
    </source>
</evidence>
<gene>
    <name evidence="14" type="ORF">CTRG_00133</name>
</gene>
<dbReference type="PANTHER" id="PTHR45624:SF57">
    <property type="entry name" value="MITOCHONDRIAL SUBSTRATE CARRIER FAMILY PROTEIN L"/>
    <property type="match status" value="1"/>
</dbReference>